<dbReference type="AlphaFoldDB" id="A0A4Y2PKC9"/>
<protein>
    <submittedName>
        <fullName evidence="1">Uncharacterized protein</fullName>
    </submittedName>
</protein>
<dbReference type="OrthoDB" id="6467929at2759"/>
<comment type="caution">
    <text evidence="1">The sequence shown here is derived from an EMBL/GenBank/DDBJ whole genome shotgun (WGS) entry which is preliminary data.</text>
</comment>
<sequence>MSLVYAECPLNVWASLAAEYFFDAIRDEDTQHATRLTGAKDLKSALAYSKKYEAAKTVSKTSRQVRSVEIEEDTGKEKDEKFEFLVKSVGKTIE</sequence>
<proteinExistence type="predicted"/>
<organism evidence="1 2">
    <name type="scientific">Araneus ventricosus</name>
    <name type="common">Orbweaver spider</name>
    <name type="synonym">Epeira ventricosa</name>
    <dbReference type="NCBI Taxonomy" id="182803"/>
    <lineage>
        <taxon>Eukaryota</taxon>
        <taxon>Metazoa</taxon>
        <taxon>Ecdysozoa</taxon>
        <taxon>Arthropoda</taxon>
        <taxon>Chelicerata</taxon>
        <taxon>Arachnida</taxon>
        <taxon>Araneae</taxon>
        <taxon>Araneomorphae</taxon>
        <taxon>Entelegynae</taxon>
        <taxon>Araneoidea</taxon>
        <taxon>Araneidae</taxon>
        <taxon>Araneus</taxon>
    </lineage>
</organism>
<reference evidence="1 2" key="1">
    <citation type="journal article" date="2019" name="Sci. Rep.">
        <title>Orb-weaving spider Araneus ventricosus genome elucidates the spidroin gene catalogue.</title>
        <authorList>
            <person name="Kono N."/>
            <person name="Nakamura H."/>
            <person name="Ohtoshi R."/>
            <person name="Moran D.A.P."/>
            <person name="Shinohara A."/>
            <person name="Yoshida Y."/>
            <person name="Fujiwara M."/>
            <person name="Mori M."/>
            <person name="Tomita M."/>
            <person name="Arakawa K."/>
        </authorList>
    </citation>
    <scope>NUCLEOTIDE SEQUENCE [LARGE SCALE GENOMIC DNA]</scope>
</reference>
<keyword evidence="2" id="KW-1185">Reference proteome</keyword>
<evidence type="ECO:0000313" key="2">
    <source>
        <dbReference type="Proteomes" id="UP000499080"/>
    </source>
</evidence>
<evidence type="ECO:0000313" key="1">
    <source>
        <dbReference type="EMBL" id="GBN51641.1"/>
    </source>
</evidence>
<gene>
    <name evidence="1" type="ORF">AVEN_130669_1</name>
</gene>
<accession>A0A4Y2PKC9</accession>
<dbReference type="EMBL" id="BGPR01011500">
    <property type="protein sequence ID" value="GBN51641.1"/>
    <property type="molecule type" value="Genomic_DNA"/>
</dbReference>
<name>A0A4Y2PKC9_ARAVE</name>
<dbReference type="Proteomes" id="UP000499080">
    <property type="component" value="Unassembled WGS sequence"/>
</dbReference>